<keyword evidence="4 11" id="KW-0285">Flavoprotein</keyword>
<sequence>MIAEKHLNEGLFKLRFRAMGSPCLVQFRAASVEQAKQFRRECLGWLKAFEETWSRFRPDSLLSRINRHAGIAAVEITPEQDEILEVCRQTVELSGGIGDPTTLPLTQLWDRAAGKGCEPTAAEIRRTLELVGWRQVEHSPGRVFLPRPGMALDFGGFGKEYAADQVRAIALRLGIRNALIDLGRDIASCGSPAGADFWVVAIENPHTPDRGTFRLRLHGQAVAGSGGSRRFRTIGGVRYSHHIDPRTGRPAESDVVAASCVARDCLTAGIFSRNACILGSRDGLELMRQQPGVEGIIQTAGSFHLTPSFHHHALSL</sequence>
<evidence type="ECO:0000256" key="6">
    <source>
        <dbReference type="ARBA" id="ARBA00022723"/>
    </source>
</evidence>
<keyword evidence="7 11" id="KW-0274">FAD</keyword>
<evidence type="ECO:0000256" key="7">
    <source>
        <dbReference type="ARBA" id="ARBA00022827"/>
    </source>
</evidence>
<evidence type="ECO:0000256" key="10">
    <source>
        <dbReference type="ARBA" id="ARBA00048540"/>
    </source>
</evidence>
<accession>A0ABP9USR3</accession>
<evidence type="ECO:0000313" key="12">
    <source>
        <dbReference type="EMBL" id="GAA5484571.1"/>
    </source>
</evidence>
<reference evidence="12 13" key="1">
    <citation type="submission" date="2024-02" db="EMBL/GenBank/DDBJ databases">
        <title>Haloferula sargassicola NBRC 104335.</title>
        <authorList>
            <person name="Ichikawa N."/>
            <person name="Katano-Makiyama Y."/>
            <person name="Hidaka K."/>
        </authorList>
    </citation>
    <scope>NUCLEOTIDE SEQUENCE [LARGE SCALE GENOMIC DNA]</scope>
    <source>
        <strain evidence="12 13">NBRC 104335</strain>
    </source>
</reference>
<dbReference type="PANTHER" id="PTHR30040">
    <property type="entry name" value="THIAMINE BIOSYNTHESIS LIPOPROTEIN APBE"/>
    <property type="match status" value="1"/>
</dbReference>
<dbReference type="EC" id="2.7.1.180" evidence="2 11"/>
<comment type="catalytic activity">
    <reaction evidence="10 11">
        <text>L-threonyl-[protein] + FAD = FMN-L-threonyl-[protein] + AMP + H(+)</text>
        <dbReference type="Rhea" id="RHEA:36847"/>
        <dbReference type="Rhea" id="RHEA-COMP:11060"/>
        <dbReference type="Rhea" id="RHEA-COMP:11061"/>
        <dbReference type="ChEBI" id="CHEBI:15378"/>
        <dbReference type="ChEBI" id="CHEBI:30013"/>
        <dbReference type="ChEBI" id="CHEBI:57692"/>
        <dbReference type="ChEBI" id="CHEBI:74257"/>
        <dbReference type="ChEBI" id="CHEBI:456215"/>
        <dbReference type="EC" id="2.7.1.180"/>
    </reaction>
</comment>
<evidence type="ECO:0000256" key="11">
    <source>
        <dbReference type="PIRNR" id="PIRNR006268"/>
    </source>
</evidence>
<evidence type="ECO:0000256" key="1">
    <source>
        <dbReference type="ARBA" id="ARBA00001946"/>
    </source>
</evidence>
<comment type="cofactor">
    <cofactor evidence="1">
        <name>Mg(2+)</name>
        <dbReference type="ChEBI" id="CHEBI:18420"/>
    </cofactor>
</comment>
<name>A0ABP9USR3_9BACT</name>
<dbReference type="PIRSF" id="PIRSF006268">
    <property type="entry name" value="ApbE"/>
    <property type="match status" value="1"/>
</dbReference>
<evidence type="ECO:0000256" key="2">
    <source>
        <dbReference type="ARBA" id="ARBA00011955"/>
    </source>
</evidence>
<dbReference type="Gene3D" id="3.10.520.10">
    <property type="entry name" value="ApbE-like domains"/>
    <property type="match status" value="1"/>
</dbReference>
<keyword evidence="13" id="KW-1185">Reference proteome</keyword>
<dbReference type="GO" id="GO:0016740">
    <property type="term" value="F:transferase activity"/>
    <property type="evidence" value="ECO:0007669"/>
    <property type="project" value="UniProtKB-KW"/>
</dbReference>
<keyword evidence="6 11" id="KW-0479">Metal-binding</keyword>
<keyword evidence="8 11" id="KW-0460">Magnesium</keyword>
<dbReference type="RefSeq" id="WP_353568675.1">
    <property type="nucleotide sequence ID" value="NZ_BAABRI010000028.1"/>
</dbReference>
<keyword evidence="5 11" id="KW-0808">Transferase</keyword>
<gene>
    <name evidence="12" type="primary">apbE</name>
    <name evidence="12" type="ORF">Hsar01_03815</name>
</gene>
<organism evidence="12 13">
    <name type="scientific">Haloferula sargassicola</name>
    <dbReference type="NCBI Taxonomy" id="490096"/>
    <lineage>
        <taxon>Bacteria</taxon>
        <taxon>Pseudomonadati</taxon>
        <taxon>Verrucomicrobiota</taxon>
        <taxon>Verrucomicrobiia</taxon>
        <taxon>Verrucomicrobiales</taxon>
        <taxon>Verrucomicrobiaceae</taxon>
        <taxon>Haloferula</taxon>
    </lineage>
</organism>
<dbReference type="EMBL" id="BAABRI010000028">
    <property type="protein sequence ID" value="GAA5484571.1"/>
    <property type="molecule type" value="Genomic_DNA"/>
</dbReference>
<evidence type="ECO:0000256" key="3">
    <source>
        <dbReference type="ARBA" id="ARBA00016337"/>
    </source>
</evidence>
<proteinExistence type="inferred from homology"/>
<evidence type="ECO:0000256" key="4">
    <source>
        <dbReference type="ARBA" id="ARBA00022630"/>
    </source>
</evidence>
<dbReference type="SUPFAM" id="SSF143631">
    <property type="entry name" value="ApbE-like"/>
    <property type="match status" value="1"/>
</dbReference>
<evidence type="ECO:0000256" key="5">
    <source>
        <dbReference type="ARBA" id="ARBA00022679"/>
    </source>
</evidence>
<dbReference type="Pfam" id="PF02424">
    <property type="entry name" value="ApbE"/>
    <property type="match status" value="1"/>
</dbReference>
<comment type="caution">
    <text evidence="12">The sequence shown here is derived from an EMBL/GenBank/DDBJ whole genome shotgun (WGS) entry which is preliminary data.</text>
</comment>
<dbReference type="PANTHER" id="PTHR30040:SF2">
    <property type="entry name" value="FAD:PROTEIN FMN TRANSFERASE"/>
    <property type="match status" value="1"/>
</dbReference>
<evidence type="ECO:0000313" key="13">
    <source>
        <dbReference type="Proteomes" id="UP001476282"/>
    </source>
</evidence>
<dbReference type="InterPro" id="IPR024932">
    <property type="entry name" value="ApbE"/>
</dbReference>
<evidence type="ECO:0000256" key="9">
    <source>
        <dbReference type="ARBA" id="ARBA00031306"/>
    </source>
</evidence>
<dbReference type="InterPro" id="IPR003374">
    <property type="entry name" value="ApbE-like_sf"/>
</dbReference>
<protein>
    <recommendedName>
        <fullName evidence="3 11">FAD:protein FMN transferase</fullName>
        <ecNumber evidence="2 11">2.7.1.180</ecNumber>
    </recommendedName>
    <alternativeName>
        <fullName evidence="9 11">Flavin transferase</fullName>
    </alternativeName>
</protein>
<comment type="similarity">
    <text evidence="11">Belongs to the ApbE family.</text>
</comment>
<evidence type="ECO:0000256" key="8">
    <source>
        <dbReference type="ARBA" id="ARBA00022842"/>
    </source>
</evidence>
<dbReference type="Proteomes" id="UP001476282">
    <property type="component" value="Unassembled WGS sequence"/>
</dbReference>